<sequence length="204" mass="23414">MDVQDSTKKEERRPPPPLPSASLPPDRRLWHRSSSSDRQHRSRLPLDEPSPDRAYPTDQDPFGLLLHRSDPSTREQNRLPAAGHHRDSPLLVSERRPHGAAFWNSHGLVHVEAANFVDGAFKESKVARSYDVHTHPTNYASSSTDNNPFVPKLDMSPFHLPRKRYWEREFKWGKRKAFALFTVGAFAGSMLPRLEISKEQIIHM</sequence>
<dbReference type="Proteomes" id="UP001359559">
    <property type="component" value="Unassembled WGS sequence"/>
</dbReference>
<evidence type="ECO:0000313" key="2">
    <source>
        <dbReference type="EMBL" id="KAK7263287.1"/>
    </source>
</evidence>
<evidence type="ECO:0000313" key="3">
    <source>
        <dbReference type="Proteomes" id="UP001359559"/>
    </source>
</evidence>
<organism evidence="2 3">
    <name type="scientific">Clitoria ternatea</name>
    <name type="common">Butterfly pea</name>
    <dbReference type="NCBI Taxonomy" id="43366"/>
    <lineage>
        <taxon>Eukaryota</taxon>
        <taxon>Viridiplantae</taxon>
        <taxon>Streptophyta</taxon>
        <taxon>Embryophyta</taxon>
        <taxon>Tracheophyta</taxon>
        <taxon>Spermatophyta</taxon>
        <taxon>Magnoliopsida</taxon>
        <taxon>eudicotyledons</taxon>
        <taxon>Gunneridae</taxon>
        <taxon>Pentapetalae</taxon>
        <taxon>rosids</taxon>
        <taxon>fabids</taxon>
        <taxon>Fabales</taxon>
        <taxon>Fabaceae</taxon>
        <taxon>Papilionoideae</taxon>
        <taxon>50 kb inversion clade</taxon>
        <taxon>NPAAA clade</taxon>
        <taxon>indigoferoid/millettioid clade</taxon>
        <taxon>Phaseoleae</taxon>
        <taxon>Clitoria</taxon>
    </lineage>
</organism>
<dbReference type="AlphaFoldDB" id="A0AAN9I2D9"/>
<gene>
    <name evidence="2" type="ORF">RJT34_30874</name>
</gene>
<evidence type="ECO:0000256" key="1">
    <source>
        <dbReference type="SAM" id="MobiDB-lite"/>
    </source>
</evidence>
<feature type="compositionally biased region" description="Basic and acidic residues" evidence="1">
    <location>
        <begin position="67"/>
        <end position="77"/>
    </location>
</feature>
<feature type="region of interest" description="Disordered" evidence="1">
    <location>
        <begin position="1"/>
        <end position="89"/>
    </location>
</feature>
<accession>A0AAN9I2D9</accession>
<feature type="compositionally biased region" description="Basic and acidic residues" evidence="1">
    <location>
        <begin position="1"/>
        <end position="14"/>
    </location>
</feature>
<dbReference type="EMBL" id="JAYKXN010000008">
    <property type="protein sequence ID" value="KAK7263287.1"/>
    <property type="molecule type" value="Genomic_DNA"/>
</dbReference>
<reference evidence="2 3" key="1">
    <citation type="submission" date="2024-01" db="EMBL/GenBank/DDBJ databases">
        <title>The genomes of 5 underutilized Papilionoideae crops provide insights into root nodulation and disease resistance.</title>
        <authorList>
            <person name="Yuan L."/>
        </authorList>
    </citation>
    <scope>NUCLEOTIDE SEQUENCE [LARGE SCALE GENOMIC DNA]</scope>
    <source>
        <strain evidence="2">LY-2023</strain>
        <tissue evidence="2">Leaf</tissue>
    </source>
</reference>
<protein>
    <submittedName>
        <fullName evidence="2">Uncharacterized protein</fullName>
    </submittedName>
</protein>
<proteinExistence type="predicted"/>
<name>A0AAN9I2D9_CLITE</name>
<comment type="caution">
    <text evidence="2">The sequence shown here is derived from an EMBL/GenBank/DDBJ whole genome shotgun (WGS) entry which is preliminary data.</text>
</comment>
<keyword evidence="3" id="KW-1185">Reference proteome</keyword>